<dbReference type="InterPro" id="IPR036812">
    <property type="entry name" value="NAD(P)_OxRdtase_dom_sf"/>
</dbReference>
<dbReference type="EMBL" id="KE145371">
    <property type="protein sequence ID" value="EPE25562.1"/>
    <property type="molecule type" value="Genomic_DNA"/>
</dbReference>
<protein>
    <submittedName>
        <fullName evidence="7">NAD(P)-linked oxidoreductase</fullName>
    </submittedName>
</protein>
<accession>S3CGA9</accession>
<dbReference type="CDD" id="cd19071">
    <property type="entry name" value="AKR_AKR1-5-like"/>
    <property type="match status" value="1"/>
</dbReference>
<dbReference type="GeneID" id="19460532"/>
<dbReference type="Gene3D" id="3.20.20.100">
    <property type="entry name" value="NADP-dependent oxidoreductase domain"/>
    <property type="match status" value="1"/>
</dbReference>
<dbReference type="OrthoDB" id="416253at2759"/>
<evidence type="ECO:0000313" key="7">
    <source>
        <dbReference type="EMBL" id="EPE25562.1"/>
    </source>
</evidence>
<organism evidence="7 8">
    <name type="scientific">Glarea lozoyensis (strain ATCC 20868 / MF5171)</name>
    <dbReference type="NCBI Taxonomy" id="1116229"/>
    <lineage>
        <taxon>Eukaryota</taxon>
        <taxon>Fungi</taxon>
        <taxon>Dikarya</taxon>
        <taxon>Ascomycota</taxon>
        <taxon>Pezizomycotina</taxon>
        <taxon>Leotiomycetes</taxon>
        <taxon>Helotiales</taxon>
        <taxon>Helotiaceae</taxon>
        <taxon>Glarea</taxon>
    </lineage>
</organism>
<evidence type="ECO:0000256" key="2">
    <source>
        <dbReference type="ARBA" id="ARBA00023002"/>
    </source>
</evidence>
<dbReference type="PANTHER" id="PTHR43827:SF13">
    <property type="entry name" value="ALDO_KETO REDUCTASE FAMILY PROTEIN"/>
    <property type="match status" value="1"/>
</dbReference>
<keyword evidence="8" id="KW-1185">Reference proteome</keyword>
<dbReference type="InterPro" id="IPR018170">
    <property type="entry name" value="Aldo/ket_reductase_CS"/>
</dbReference>
<dbReference type="OMA" id="FMTMKAA"/>
<dbReference type="PIRSF" id="PIRSF000097">
    <property type="entry name" value="AKR"/>
    <property type="match status" value="1"/>
</dbReference>
<feature type="domain" description="NADP-dependent oxidoreductase" evidence="6">
    <location>
        <begin position="27"/>
        <end position="271"/>
    </location>
</feature>
<dbReference type="PANTHER" id="PTHR43827">
    <property type="entry name" value="2,5-DIKETO-D-GLUCONIC ACID REDUCTASE"/>
    <property type="match status" value="1"/>
</dbReference>
<dbReference type="InterPro" id="IPR020471">
    <property type="entry name" value="AKR"/>
</dbReference>
<dbReference type="PROSITE" id="PS00062">
    <property type="entry name" value="ALDOKETO_REDUCTASE_2"/>
    <property type="match status" value="1"/>
</dbReference>
<feature type="active site" description="Proton donor" evidence="3">
    <location>
        <position position="54"/>
    </location>
</feature>
<dbReference type="Pfam" id="PF00248">
    <property type="entry name" value="Aldo_ket_red"/>
    <property type="match status" value="1"/>
</dbReference>
<evidence type="ECO:0000313" key="8">
    <source>
        <dbReference type="Proteomes" id="UP000016922"/>
    </source>
</evidence>
<sequence length="291" mass="32705">MSTLSIKSTARMNSGYEIPRLGYGVYQTPPDVTEDVVLQSFKAGYRHVDSAIFYRNEAPSAAAIKKSGIPRSDIFFTTKVYSAKLSYEDTKSKIASSLKQTGFDYLDLMLLHAPFGGREGRKGAWKALLEAQDRGEIRSLGVSNYGVGHLDEMEEYMKELEQERGEGKGGKIDVGQWEIHPWLARKDITDWCEKRGIVVEAYSPLVQNTRPNDPLLQPLVKKHNKSPAQILLRWSLQKGFVPLPKSVTPSRIVENASIFDFELDEEDMKSLNTGKYEPVCWDPTTAPGSRL</sequence>
<dbReference type="KEGG" id="glz:GLAREA_01474"/>
<dbReference type="Proteomes" id="UP000016922">
    <property type="component" value="Unassembled WGS sequence"/>
</dbReference>
<evidence type="ECO:0000259" key="6">
    <source>
        <dbReference type="Pfam" id="PF00248"/>
    </source>
</evidence>
<proteinExistence type="inferred from homology"/>
<dbReference type="FunFam" id="3.20.20.100:FF:000015">
    <property type="entry name" value="Oxidoreductase, aldo/keto reductase family"/>
    <property type="match status" value="1"/>
</dbReference>
<dbReference type="GO" id="GO:0016491">
    <property type="term" value="F:oxidoreductase activity"/>
    <property type="evidence" value="ECO:0007669"/>
    <property type="project" value="UniProtKB-KW"/>
</dbReference>
<gene>
    <name evidence="7" type="ORF">GLAREA_01474</name>
</gene>
<dbReference type="PROSITE" id="PS00063">
    <property type="entry name" value="ALDOKETO_REDUCTASE_3"/>
    <property type="match status" value="1"/>
</dbReference>
<dbReference type="SUPFAM" id="SSF51430">
    <property type="entry name" value="NAD(P)-linked oxidoreductase"/>
    <property type="match status" value="1"/>
</dbReference>
<dbReference type="AlphaFoldDB" id="S3CGA9"/>
<dbReference type="HOGENOM" id="CLU_023205_0_1_1"/>
<name>S3CGA9_GLAL2</name>
<feature type="site" description="Lowers pKa of active site Tyr" evidence="5">
    <location>
        <position position="79"/>
    </location>
</feature>
<evidence type="ECO:0000256" key="4">
    <source>
        <dbReference type="PIRSR" id="PIRSR000097-2"/>
    </source>
</evidence>
<dbReference type="PRINTS" id="PR00069">
    <property type="entry name" value="ALDKETRDTASE"/>
</dbReference>
<evidence type="ECO:0000256" key="3">
    <source>
        <dbReference type="PIRSR" id="PIRSR000097-1"/>
    </source>
</evidence>
<reference evidence="7 8" key="1">
    <citation type="journal article" date="2013" name="BMC Genomics">
        <title>Genomics-driven discovery of the pneumocandin biosynthetic gene cluster in the fungus Glarea lozoyensis.</title>
        <authorList>
            <person name="Chen L."/>
            <person name="Yue Q."/>
            <person name="Zhang X."/>
            <person name="Xiang M."/>
            <person name="Wang C."/>
            <person name="Li S."/>
            <person name="Che Y."/>
            <person name="Ortiz-Lopez F.J."/>
            <person name="Bills G.F."/>
            <person name="Liu X."/>
            <person name="An Z."/>
        </authorList>
    </citation>
    <scope>NUCLEOTIDE SEQUENCE [LARGE SCALE GENOMIC DNA]</scope>
    <source>
        <strain evidence="8">ATCC 20868 / MF5171</strain>
    </source>
</reference>
<feature type="binding site" evidence="4">
    <location>
        <position position="112"/>
    </location>
    <ligand>
        <name>substrate</name>
    </ligand>
</feature>
<evidence type="ECO:0000256" key="1">
    <source>
        <dbReference type="ARBA" id="ARBA00007905"/>
    </source>
</evidence>
<dbReference type="STRING" id="1116229.S3CGA9"/>
<dbReference type="eggNOG" id="KOG1577">
    <property type="taxonomic scope" value="Eukaryota"/>
</dbReference>
<evidence type="ECO:0000256" key="5">
    <source>
        <dbReference type="PIRSR" id="PIRSR000097-3"/>
    </source>
</evidence>
<comment type="similarity">
    <text evidence="1">Belongs to the aldo/keto reductase family.</text>
</comment>
<dbReference type="InterPro" id="IPR023210">
    <property type="entry name" value="NADP_OxRdtase_dom"/>
</dbReference>
<keyword evidence="2" id="KW-0560">Oxidoreductase</keyword>
<dbReference type="RefSeq" id="XP_008086881.1">
    <property type="nucleotide sequence ID" value="XM_008088690.1"/>
</dbReference>